<keyword evidence="2" id="KW-1185">Reference proteome</keyword>
<name>A0A9P8UG52_9PEZI</name>
<proteinExistence type="predicted"/>
<dbReference type="RefSeq" id="XP_045955786.1">
    <property type="nucleotide sequence ID" value="XM_046107600.1"/>
</dbReference>
<comment type="caution">
    <text evidence="1">The sequence shown here is derived from an EMBL/GenBank/DDBJ whole genome shotgun (WGS) entry which is preliminary data.</text>
</comment>
<organism evidence="1 2">
    <name type="scientific">Truncatella angustata</name>
    <dbReference type="NCBI Taxonomy" id="152316"/>
    <lineage>
        <taxon>Eukaryota</taxon>
        <taxon>Fungi</taxon>
        <taxon>Dikarya</taxon>
        <taxon>Ascomycota</taxon>
        <taxon>Pezizomycotina</taxon>
        <taxon>Sordariomycetes</taxon>
        <taxon>Xylariomycetidae</taxon>
        <taxon>Amphisphaeriales</taxon>
        <taxon>Sporocadaceae</taxon>
        <taxon>Truncatella</taxon>
    </lineage>
</organism>
<dbReference type="Proteomes" id="UP000758603">
    <property type="component" value="Unassembled WGS sequence"/>
</dbReference>
<dbReference type="OrthoDB" id="3477330at2759"/>
<dbReference type="AlphaFoldDB" id="A0A9P8UG52"/>
<evidence type="ECO:0000313" key="2">
    <source>
        <dbReference type="Proteomes" id="UP000758603"/>
    </source>
</evidence>
<gene>
    <name evidence="1" type="ORF">BKA67DRAFT_660313</name>
</gene>
<dbReference type="EMBL" id="JAGPXC010000006">
    <property type="protein sequence ID" value="KAH6651508.1"/>
    <property type="molecule type" value="Genomic_DNA"/>
</dbReference>
<dbReference type="GeneID" id="70136491"/>
<accession>A0A9P8UG52</accession>
<reference evidence="1" key="1">
    <citation type="journal article" date="2021" name="Nat. Commun.">
        <title>Genetic determinants of endophytism in the Arabidopsis root mycobiome.</title>
        <authorList>
            <person name="Mesny F."/>
            <person name="Miyauchi S."/>
            <person name="Thiergart T."/>
            <person name="Pickel B."/>
            <person name="Atanasova L."/>
            <person name="Karlsson M."/>
            <person name="Huettel B."/>
            <person name="Barry K.W."/>
            <person name="Haridas S."/>
            <person name="Chen C."/>
            <person name="Bauer D."/>
            <person name="Andreopoulos W."/>
            <person name="Pangilinan J."/>
            <person name="LaButti K."/>
            <person name="Riley R."/>
            <person name="Lipzen A."/>
            <person name="Clum A."/>
            <person name="Drula E."/>
            <person name="Henrissat B."/>
            <person name="Kohler A."/>
            <person name="Grigoriev I.V."/>
            <person name="Martin F.M."/>
            <person name="Hacquard S."/>
        </authorList>
    </citation>
    <scope>NUCLEOTIDE SEQUENCE</scope>
    <source>
        <strain evidence="1">MPI-SDFR-AT-0073</strain>
    </source>
</reference>
<sequence length="88" mass="9867">MAADDRPLLMQMLSMVTTAAISGVDDNFAMQLNGTKQLQRTRRLWMLGSFSPWTGTKNDAQREEGGVVEYGSCYEYMYRIIPAIALAI</sequence>
<protein>
    <submittedName>
        <fullName evidence="1">Uncharacterized protein</fullName>
    </submittedName>
</protein>
<evidence type="ECO:0000313" key="1">
    <source>
        <dbReference type="EMBL" id="KAH6651508.1"/>
    </source>
</evidence>